<feature type="domain" description="NACHT" evidence="4">
    <location>
        <begin position="254"/>
        <end position="372"/>
    </location>
</feature>
<dbReference type="InParanoid" id="A0A3P8WKY4"/>
<dbReference type="InterPro" id="IPR027417">
    <property type="entry name" value="P-loop_NTPase"/>
</dbReference>
<dbReference type="InterPro" id="IPR011029">
    <property type="entry name" value="DEATH-like_dom_sf"/>
</dbReference>
<dbReference type="AlphaFoldDB" id="A0A3P8WKY4"/>
<evidence type="ECO:0000256" key="1">
    <source>
        <dbReference type="ARBA" id="ARBA00022614"/>
    </source>
</evidence>
<dbReference type="Pfam" id="PF14484">
    <property type="entry name" value="FISNA"/>
    <property type="match status" value="1"/>
</dbReference>
<accession>A0A3P8WKY4</accession>
<evidence type="ECO:0000256" key="3">
    <source>
        <dbReference type="SAM" id="MobiDB-lite"/>
    </source>
</evidence>
<name>A0A3P8WKY4_CYNSE</name>
<dbReference type="InterPro" id="IPR029495">
    <property type="entry name" value="NACHT-assoc"/>
</dbReference>
<evidence type="ECO:0000313" key="6">
    <source>
        <dbReference type="Proteomes" id="UP000265120"/>
    </source>
</evidence>
<feature type="compositionally biased region" description="Polar residues" evidence="3">
    <location>
        <begin position="54"/>
        <end position="66"/>
    </location>
</feature>
<dbReference type="CDD" id="cd01120">
    <property type="entry name" value="RecA-like_superfamily"/>
    <property type="match status" value="1"/>
</dbReference>
<evidence type="ECO:0000259" key="4">
    <source>
        <dbReference type="PROSITE" id="PS50837"/>
    </source>
</evidence>
<proteinExistence type="predicted"/>
<evidence type="ECO:0000313" key="5">
    <source>
        <dbReference type="Ensembl" id="ENSCSEP00000028133.1"/>
    </source>
</evidence>
<evidence type="ECO:0000256" key="2">
    <source>
        <dbReference type="ARBA" id="ARBA00022737"/>
    </source>
</evidence>
<keyword evidence="2" id="KW-0677">Repeat</keyword>
<dbReference type="InterPro" id="IPR051261">
    <property type="entry name" value="NLR"/>
</dbReference>
<feature type="region of interest" description="Disordered" evidence="3">
    <location>
        <begin position="47"/>
        <end position="73"/>
    </location>
</feature>
<dbReference type="SUPFAM" id="SSF52540">
    <property type="entry name" value="P-loop containing nucleoside triphosphate hydrolases"/>
    <property type="match status" value="1"/>
</dbReference>
<reference evidence="5" key="2">
    <citation type="submission" date="2025-08" db="UniProtKB">
        <authorList>
            <consortium name="Ensembl"/>
        </authorList>
    </citation>
    <scope>IDENTIFICATION</scope>
</reference>
<dbReference type="SMART" id="SM01288">
    <property type="entry name" value="FISNA"/>
    <property type="match status" value="1"/>
</dbReference>
<dbReference type="Gene3D" id="1.10.533.10">
    <property type="entry name" value="Death Domain, Fas"/>
    <property type="match status" value="1"/>
</dbReference>
<keyword evidence="1" id="KW-0433">Leucine-rich repeat</keyword>
<reference evidence="5 6" key="1">
    <citation type="journal article" date="2014" name="Nat. Genet.">
        <title>Whole-genome sequence of a flatfish provides insights into ZW sex chromosome evolution and adaptation to a benthic lifestyle.</title>
        <authorList>
            <person name="Chen S."/>
            <person name="Zhang G."/>
            <person name="Shao C."/>
            <person name="Huang Q."/>
            <person name="Liu G."/>
            <person name="Zhang P."/>
            <person name="Song W."/>
            <person name="An N."/>
            <person name="Chalopin D."/>
            <person name="Volff J.N."/>
            <person name="Hong Y."/>
            <person name="Li Q."/>
            <person name="Sha Z."/>
            <person name="Zhou H."/>
            <person name="Xie M."/>
            <person name="Yu Q."/>
            <person name="Liu Y."/>
            <person name="Xiang H."/>
            <person name="Wang N."/>
            <person name="Wu K."/>
            <person name="Yang C."/>
            <person name="Zhou Q."/>
            <person name="Liao X."/>
            <person name="Yang L."/>
            <person name="Hu Q."/>
            <person name="Zhang J."/>
            <person name="Meng L."/>
            <person name="Jin L."/>
            <person name="Tian Y."/>
            <person name="Lian J."/>
            <person name="Yang J."/>
            <person name="Miao G."/>
            <person name="Liu S."/>
            <person name="Liang Z."/>
            <person name="Yan F."/>
            <person name="Li Y."/>
            <person name="Sun B."/>
            <person name="Zhang H."/>
            <person name="Zhang J."/>
            <person name="Zhu Y."/>
            <person name="Du M."/>
            <person name="Zhao Y."/>
            <person name="Schartl M."/>
            <person name="Tang Q."/>
            <person name="Wang J."/>
        </authorList>
    </citation>
    <scope>NUCLEOTIDE SEQUENCE</scope>
</reference>
<dbReference type="FunCoup" id="A0A3P8WKY4">
    <property type="interactions" value="90"/>
</dbReference>
<dbReference type="Pfam" id="PF05729">
    <property type="entry name" value="NACHT"/>
    <property type="match status" value="1"/>
</dbReference>
<dbReference type="InterPro" id="IPR041267">
    <property type="entry name" value="NLRP_HD2"/>
</dbReference>
<dbReference type="SUPFAM" id="SSF47986">
    <property type="entry name" value="DEATH domain"/>
    <property type="match status" value="1"/>
</dbReference>
<dbReference type="Pfam" id="PF17776">
    <property type="entry name" value="NLRC4_HD2"/>
    <property type="match status" value="1"/>
</dbReference>
<keyword evidence="6" id="KW-1185">Reference proteome</keyword>
<dbReference type="Ensembl" id="ENSCSET00000028508.1">
    <property type="protein sequence ID" value="ENSCSEP00000028133.1"/>
    <property type="gene ID" value="ENSCSEG00000017974.1"/>
</dbReference>
<dbReference type="OMA" id="HVTFLFP"/>
<protein>
    <submittedName>
        <fullName evidence="5">NLR family, CARD domain containing 3-like 1</fullName>
    </submittedName>
</protein>
<dbReference type="Proteomes" id="UP000265120">
    <property type="component" value="Chromosome 19"/>
</dbReference>
<dbReference type="PROSITE" id="PS50837">
    <property type="entry name" value="NACHT"/>
    <property type="match status" value="1"/>
</dbReference>
<dbReference type="Gene3D" id="3.40.50.300">
    <property type="entry name" value="P-loop containing nucleotide triphosphate hydrolases"/>
    <property type="match status" value="1"/>
</dbReference>
<dbReference type="InterPro" id="IPR007111">
    <property type="entry name" value="NACHT_NTPase"/>
</dbReference>
<sequence length="686" mass="78185">MLLLRDFVDWAQSPTLSYMSMTSGEVSEPPVEPKVFDEFDLFSDTLEPAGPPESSETASKPSTTLEIPTDPNEFSHPSVTVAFTFKAICAALKKLSDKGLESFKNMLWEHYPKVFNTTPLTMDIVSLVGSLLETFSLAVSLKITTTVLEEMGLDKAAAELRHLCFKNEVRRCLRETLKMKYKRESVDVDRQGGQEDRTLDHIFTPLVISSRGHNGPNTEHEVLTIEKLDTNKDVGQVSLQSIFPPETADAAGPKMVLVTGVAGSGKSMLFRRFVLDWCEERSHENILFLFPFSAKELKQFESSDVSFLDIIQTLYPESKKLRQKDFQDEEHQTMFVFDGLDECQEMLDFFHTTILSDISESAPLQVIVVNLLRGRLLYHSVLLGFSRPQVQACISWDTHYQNIEVRGFSAQDRDEYFKRRFKDPKQAAGVIGYVHSSPTLRIMCHLPLFCSLVADEWDGLVKEQGSDPVLTRSVTYIYTKLILALLHQRRAPDSSVDKERDFLSRLGKLALHMLEQGTFKITRHTWKELEKHEEPLLVNAGLCTEYITRPHFLLEETMMSFLHPTVQEYLAAFYVFICFRNQGRMVFEQQSKLMGLFKAPTVTDLYRSAVDTSLSCADGKLDIFLRFLCGLACTDNQELLQPFFSAPADWSTAARDVAAVIRKRIKENKYPGRKDNLQRCLEEMNM</sequence>
<organism evidence="5 6">
    <name type="scientific">Cynoglossus semilaevis</name>
    <name type="common">Tongue sole</name>
    <dbReference type="NCBI Taxonomy" id="244447"/>
    <lineage>
        <taxon>Eukaryota</taxon>
        <taxon>Metazoa</taxon>
        <taxon>Chordata</taxon>
        <taxon>Craniata</taxon>
        <taxon>Vertebrata</taxon>
        <taxon>Euteleostomi</taxon>
        <taxon>Actinopterygii</taxon>
        <taxon>Neopterygii</taxon>
        <taxon>Teleostei</taxon>
        <taxon>Neoteleostei</taxon>
        <taxon>Acanthomorphata</taxon>
        <taxon>Carangaria</taxon>
        <taxon>Pleuronectiformes</taxon>
        <taxon>Pleuronectoidei</taxon>
        <taxon>Cynoglossidae</taxon>
        <taxon>Cynoglossinae</taxon>
        <taxon>Cynoglossus</taxon>
    </lineage>
</organism>
<reference evidence="5" key="3">
    <citation type="submission" date="2025-09" db="UniProtKB">
        <authorList>
            <consortium name="Ensembl"/>
        </authorList>
    </citation>
    <scope>IDENTIFICATION</scope>
</reference>
<dbReference type="GeneTree" id="ENSGT01070000253760"/>
<dbReference type="PANTHER" id="PTHR24106">
    <property type="entry name" value="NACHT, LRR AND CARD DOMAINS-CONTAINING"/>
    <property type="match status" value="1"/>
</dbReference>